<reference evidence="10" key="1">
    <citation type="journal article" date="2014" name="Genome Announc.">
        <title>Genome sequence and annotation of Acremonium chrysogenum, producer of the beta-lactam antibiotic cephalosporin C.</title>
        <authorList>
            <person name="Terfehr D."/>
            <person name="Dahlmann T.A."/>
            <person name="Specht T."/>
            <person name="Zadra I."/>
            <person name="Kuernsteiner H."/>
            <person name="Kueck U."/>
        </authorList>
    </citation>
    <scope>NUCLEOTIDE SEQUENCE [LARGE SCALE GENOMIC DNA]</scope>
    <source>
        <strain evidence="10">ATCC 11550 / CBS 779.69 / DSM 880 / IAM 14645 / JCM 23072 / IMI 49137</strain>
    </source>
</reference>
<dbReference type="InterPro" id="IPR001915">
    <property type="entry name" value="Peptidase_M48"/>
</dbReference>
<keyword evidence="7" id="KW-0472">Membrane</keyword>
<evidence type="ECO:0000259" key="8">
    <source>
        <dbReference type="Pfam" id="PF01435"/>
    </source>
</evidence>
<keyword evidence="2" id="KW-0479">Metal-binding</keyword>
<dbReference type="CDD" id="cd07331">
    <property type="entry name" value="M48C_Oma1_like"/>
    <property type="match status" value="1"/>
</dbReference>
<feature type="domain" description="Peptidase M48" evidence="8">
    <location>
        <begin position="156"/>
        <end position="345"/>
    </location>
</feature>
<evidence type="ECO:0000256" key="7">
    <source>
        <dbReference type="SAM" id="Phobius"/>
    </source>
</evidence>
<sequence length="381" mass="42799">MLAARVLRRQRPPLCRLEYPSPVLATTTTTLSSRCPRATVLLAAPPRHHKQRRHYQSEDEIRERLRHARPLLSHTAADRFTTAGRGRSSRVFVVGCVVAAVVFYFFNSQKVPVTGRRRFNFLSDRFVVYLGAEGAEDVVQMVKAQGGRFLPPRDWRYREVQRVMARLVPVSGMADVDWKIQVIDDERTANAFVTPGGHLFVFSGILRVCGNSDALAAVLGHEIAHNVASHAAERMSAAIVANMTSGSLFFLAGALPGLALFGIWTITGGRYLQELLFGLPMGRRMESEADYIGLMMMAEACYDPREAVGYWQRMSQLQGVGGFEVPEMLSTHPSNDRRIEQMREWLPEAMAKRRESDCKGGEGAWADQFRHILQGRQLIRI</sequence>
<dbReference type="GO" id="GO:0006515">
    <property type="term" value="P:protein quality control for misfolded or incompletely synthesized proteins"/>
    <property type="evidence" value="ECO:0007669"/>
    <property type="project" value="TreeGrafter"/>
</dbReference>
<protein>
    <submittedName>
        <fullName evidence="9">Mitochondrial metalloendopeptidase-like protein</fullName>
    </submittedName>
</protein>
<dbReference type="GO" id="GO:0046872">
    <property type="term" value="F:metal ion binding"/>
    <property type="evidence" value="ECO:0007669"/>
    <property type="project" value="UniProtKB-KW"/>
</dbReference>
<keyword evidence="5 6" id="KW-0482">Metalloprotease</keyword>
<dbReference type="AlphaFoldDB" id="A0A086T5W4"/>
<organism evidence="9 10">
    <name type="scientific">Hapsidospora chrysogenum (strain ATCC 11550 / CBS 779.69 / DSM 880 / IAM 14645 / JCM 23072 / IMI 49137)</name>
    <name type="common">Acremonium chrysogenum</name>
    <dbReference type="NCBI Taxonomy" id="857340"/>
    <lineage>
        <taxon>Eukaryota</taxon>
        <taxon>Fungi</taxon>
        <taxon>Dikarya</taxon>
        <taxon>Ascomycota</taxon>
        <taxon>Pezizomycotina</taxon>
        <taxon>Sordariomycetes</taxon>
        <taxon>Hypocreomycetidae</taxon>
        <taxon>Hypocreales</taxon>
        <taxon>Bionectriaceae</taxon>
        <taxon>Hapsidospora</taxon>
    </lineage>
</organism>
<comment type="caution">
    <text evidence="9">The sequence shown here is derived from an EMBL/GenBank/DDBJ whole genome shotgun (WGS) entry which is preliminary data.</text>
</comment>
<dbReference type="OrthoDB" id="7464992at2759"/>
<dbReference type="Proteomes" id="UP000029964">
    <property type="component" value="Unassembled WGS sequence"/>
</dbReference>
<keyword evidence="7" id="KW-0812">Transmembrane</keyword>
<keyword evidence="4 6" id="KW-0862">Zinc</keyword>
<comment type="cofactor">
    <cofactor evidence="6">
        <name>Zn(2+)</name>
        <dbReference type="ChEBI" id="CHEBI:29105"/>
    </cofactor>
    <text evidence="6">Binds 1 zinc ion per subunit.</text>
</comment>
<evidence type="ECO:0000256" key="4">
    <source>
        <dbReference type="ARBA" id="ARBA00022833"/>
    </source>
</evidence>
<proteinExistence type="inferred from homology"/>
<dbReference type="Gene3D" id="3.30.2010.10">
    <property type="entry name" value="Metalloproteases ('zincins'), catalytic domain"/>
    <property type="match status" value="1"/>
</dbReference>
<dbReference type="GO" id="GO:0004222">
    <property type="term" value="F:metalloendopeptidase activity"/>
    <property type="evidence" value="ECO:0007669"/>
    <property type="project" value="InterPro"/>
</dbReference>
<dbReference type="PANTHER" id="PTHR22726:SF1">
    <property type="entry name" value="METALLOENDOPEPTIDASE OMA1, MITOCHONDRIAL"/>
    <property type="match status" value="1"/>
</dbReference>
<gene>
    <name evidence="9" type="ORF">ACRE_045010</name>
</gene>
<accession>A0A086T5W4</accession>
<evidence type="ECO:0000256" key="3">
    <source>
        <dbReference type="ARBA" id="ARBA00022801"/>
    </source>
</evidence>
<dbReference type="HOGENOM" id="CLU_029002_1_2_1"/>
<keyword evidence="3 6" id="KW-0378">Hydrolase</keyword>
<dbReference type="GO" id="GO:0005743">
    <property type="term" value="C:mitochondrial inner membrane"/>
    <property type="evidence" value="ECO:0007669"/>
    <property type="project" value="TreeGrafter"/>
</dbReference>
<dbReference type="GO" id="GO:0034982">
    <property type="term" value="P:mitochondrial protein processing"/>
    <property type="evidence" value="ECO:0007669"/>
    <property type="project" value="TreeGrafter"/>
</dbReference>
<evidence type="ECO:0000313" key="9">
    <source>
        <dbReference type="EMBL" id="KFH44746.1"/>
    </source>
</evidence>
<dbReference type="STRING" id="857340.A0A086T5W4"/>
<feature type="transmembrane region" description="Helical" evidence="7">
    <location>
        <begin position="248"/>
        <end position="267"/>
    </location>
</feature>
<keyword evidence="10" id="KW-1185">Reference proteome</keyword>
<evidence type="ECO:0000256" key="5">
    <source>
        <dbReference type="ARBA" id="ARBA00023049"/>
    </source>
</evidence>
<evidence type="ECO:0000256" key="2">
    <source>
        <dbReference type="ARBA" id="ARBA00022723"/>
    </source>
</evidence>
<comment type="similarity">
    <text evidence="6">Belongs to the peptidase M48 family.</text>
</comment>
<dbReference type="EMBL" id="JPKY01000043">
    <property type="protein sequence ID" value="KFH44746.1"/>
    <property type="molecule type" value="Genomic_DNA"/>
</dbReference>
<dbReference type="InterPro" id="IPR051156">
    <property type="entry name" value="Mito/Outer_Membr_Metalloprot"/>
</dbReference>
<dbReference type="PANTHER" id="PTHR22726">
    <property type="entry name" value="METALLOENDOPEPTIDASE OMA1"/>
    <property type="match status" value="1"/>
</dbReference>
<evidence type="ECO:0000313" key="10">
    <source>
        <dbReference type="Proteomes" id="UP000029964"/>
    </source>
</evidence>
<keyword evidence="1 6" id="KW-0645">Protease</keyword>
<keyword evidence="7" id="KW-1133">Transmembrane helix</keyword>
<dbReference type="Pfam" id="PF01435">
    <property type="entry name" value="Peptidase_M48"/>
    <property type="match status" value="1"/>
</dbReference>
<name>A0A086T5W4_HAPC1</name>
<feature type="transmembrane region" description="Helical" evidence="7">
    <location>
        <begin position="89"/>
        <end position="106"/>
    </location>
</feature>
<evidence type="ECO:0000256" key="1">
    <source>
        <dbReference type="ARBA" id="ARBA00022670"/>
    </source>
</evidence>
<evidence type="ECO:0000256" key="6">
    <source>
        <dbReference type="RuleBase" id="RU003983"/>
    </source>
</evidence>